<evidence type="ECO:0000313" key="2">
    <source>
        <dbReference type="EMBL" id="CAK0901339.1"/>
    </source>
</evidence>
<protein>
    <submittedName>
        <fullName evidence="2">Uncharacterized protein</fullName>
    </submittedName>
</protein>
<accession>A0ABN9XN66</accession>
<feature type="compositionally biased region" description="Basic and acidic residues" evidence="1">
    <location>
        <begin position="88"/>
        <end position="99"/>
    </location>
</feature>
<evidence type="ECO:0000256" key="1">
    <source>
        <dbReference type="SAM" id="MobiDB-lite"/>
    </source>
</evidence>
<evidence type="ECO:0000313" key="3">
    <source>
        <dbReference type="Proteomes" id="UP001189429"/>
    </source>
</evidence>
<name>A0ABN9XN66_9DINO</name>
<keyword evidence="3" id="KW-1185">Reference proteome</keyword>
<feature type="region of interest" description="Disordered" evidence="1">
    <location>
        <begin position="72"/>
        <end position="99"/>
    </location>
</feature>
<organism evidence="2 3">
    <name type="scientific">Prorocentrum cordatum</name>
    <dbReference type="NCBI Taxonomy" id="2364126"/>
    <lineage>
        <taxon>Eukaryota</taxon>
        <taxon>Sar</taxon>
        <taxon>Alveolata</taxon>
        <taxon>Dinophyceae</taxon>
        <taxon>Prorocentrales</taxon>
        <taxon>Prorocentraceae</taxon>
        <taxon>Prorocentrum</taxon>
    </lineage>
</organism>
<dbReference type="Proteomes" id="UP001189429">
    <property type="component" value="Unassembled WGS sequence"/>
</dbReference>
<comment type="caution">
    <text evidence="2">The sequence shown here is derived from an EMBL/GenBank/DDBJ whole genome shotgun (WGS) entry which is preliminary data.</text>
</comment>
<proteinExistence type="predicted"/>
<gene>
    <name evidence="2" type="ORF">PCOR1329_LOCUS78314</name>
</gene>
<reference evidence="2" key="1">
    <citation type="submission" date="2023-10" db="EMBL/GenBank/DDBJ databases">
        <authorList>
            <person name="Chen Y."/>
            <person name="Shah S."/>
            <person name="Dougan E. K."/>
            <person name="Thang M."/>
            <person name="Chan C."/>
        </authorList>
    </citation>
    <scope>NUCLEOTIDE SEQUENCE [LARGE SCALE GENOMIC DNA]</scope>
</reference>
<dbReference type="EMBL" id="CAUYUJ010020912">
    <property type="protein sequence ID" value="CAK0901339.1"/>
    <property type="molecule type" value="Genomic_DNA"/>
</dbReference>
<sequence>MPATHELTPICHEKVGGLRDCLSELTHGNAIEEVVEQPDCIVKMLPRLRPGRTRGQIAKIDCVTRVKVPAPGTGRHTVDVSTHGVTEAGRKKQNDDAST</sequence>